<dbReference type="PANTHER" id="PTHR35882">
    <property type="entry name" value="PELA"/>
    <property type="match status" value="1"/>
</dbReference>
<name>A0ABU4RPZ9_9HYPH</name>
<dbReference type="Proteomes" id="UP001274321">
    <property type="component" value="Unassembled WGS sequence"/>
</dbReference>
<gene>
    <name evidence="1" type="ORF">SCD90_02080</name>
</gene>
<proteinExistence type="predicted"/>
<reference evidence="1 2" key="1">
    <citation type="submission" date="2023-11" db="EMBL/GenBank/DDBJ databases">
        <authorList>
            <person name="Bao R."/>
        </authorList>
    </citation>
    <scope>NUCLEOTIDE SEQUENCE [LARGE SCALE GENOMIC DNA]</scope>
    <source>
        <strain evidence="1 2">PJ23</strain>
    </source>
</reference>
<keyword evidence="2" id="KW-1185">Reference proteome</keyword>
<protein>
    <recommendedName>
        <fullName evidence="3">Polysaccharide deacetylase</fullName>
    </recommendedName>
</protein>
<comment type="caution">
    <text evidence="1">The sequence shown here is derived from an EMBL/GenBank/DDBJ whole genome shotgun (WGS) entry which is preliminary data.</text>
</comment>
<accession>A0ABU4RPZ9</accession>
<evidence type="ECO:0000313" key="1">
    <source>
        <dbReference type="EMBL" id="MDX6804841.1"/>
    </source>
</evidence>
<evidence type="ECO:0000313" key="2">
    <source>
        <dbReference type="Proteomes" id="UP001274321"/>
    </source>
</evidence>
<dbReference type="EMBL" id="JAXAFJ010000001">
    <property type="protein sequence ID" value="MDX6804841.1"/>
    <property type="molecule type" value="Genomic_DNA"/>
</dbReference>
<dbReference type="RefSeq" id="WP_319842956.1">
    <property type="nucleotide sequence ID" value="NZ_JAXAFJ010000001.1"/>
</dbReference>
<dbReference type="PANTHER" id="PTHR35882:SF1">
    <property type="match status" value="1"/>
</dbReference>
<dbReference type="CDD" id="cd10922">
    <property type="entry name" value="CE4_PelA_like_C"/>
    <property type="match status" value="1"/>
</dbReference>
<organism evidence="1 2">
    <name type="scientific">Terrihabitans rhizophilus</name>
    <dbReference type="NCBI Taxonomy" id="3092662"/>
    <lineage>
        <taxon>Bacteria</taxon>
        <taxon>Pseudomonadati</taxon>
        <taxon>Pseudomonadota</taxon>
        <taxon>Alphaproteobacteria</taxon>
        <taxon>Hyphomicrobiales</taxon>
        <taxon>Terrihabitans</taxon>
    </lineage>
</organism>
<sequence length="678" mass="74234">MAEMPLNHLGLIVEPHDIRKPLPDLAGRDDVRGIVTWWSDDVYDDPDGFLQWASEAADRGTRFLFLGSLGFQRSRAGEATPAYLVDRLLRRLGVRMLRNANDPAFLSAPIVKDQGMVEFERALPPAGRVTEALRALNTDAKVFLSAEGKQGTSDLVIVTPFAGFVSDGYTHYSVEGSTFRQWYINPFRLFSLTFGTGGLPVPDTTTIGGRRIFFSHIDGDGWRNETKIANYRTRNARAIDVILNEVLNGFPDLPVTVAAIAADLDPEWCGDERAISAAYAVYALPHVEAASHTYSHPFYWGMFENGAATGERIGDARCAGASGAVAHPVARAYSARAFNLDLEVSGAAGYIARFLPPGKPLRLLQWSGDTSPFPGAVAASRAAGLLNINGGDSRFDANFPSVSWVSSLGRYTEGGWQIYAAASNENTYTYLWTGRFYGFQQLSENLRRMESPRRLKPINVYYHVYSGERLSSLNALIENLRAARAQEIAPIRTTDYVEIANGFYTCRIVELGDGQWRIEDRGALNTMRVDDRIGEVPDLARSQGVLGWRRHQGSLYVALDPAHPAPVLALGPEPAEQPASLVESRWPVRDMARADSGFSFIAAGFGPGEMTWRVPNGARHQVTWAGGGAGTLTQIVARRPDGTISFSLPATNSAGVFSVRVRRLLDSAESADPVTREE</sequence>
<evidence type="ECO:0008006" key="3">
    <source>
        <dbReference type="Google" id="ProtNLM"/>
    </source>
</evidence>